<organism evidence="2 3">
    <name type="scientific">Imshaugia aleurites</name>
    <dbReference type="NCBI Taxonomy" id="172621"/>
    <lineage>
        <taxon>Eukaryota</taxon>
        <taxon>Fungi</taxon>
        <taxon>Dikarya</taxon>
        <taxon>Ascomycota</taxon>
        <taxon>Pezizomycotina</taxon>
        <taxon>Lecanoromycetes</taxon>
        <taxon>OSLEUM clade</taxon>
        <taxon>Lecanoromycetidae</taxon>
        <taxon>Lecanorales</taxon>
        <taxon>Lecanorineae</taxon>
        <taxon>Parmeliaceae</taxon>
        <taxon>Imshaugia</taxon>
    </lineage>
</organism>
<dbReference type="Proteomes" id="UP000664534">
    <property type="component" value="Unassembled WGS sequence"/>
</dbReference>
<dbReference type="OrthoDB" id="417678at2759"/>
<gene>
    <name evidence="2" type="ORF">IMSHALPRED_009310</name>
</gene>
<dbReference type="Gene3D" id="1.20.890.10">
    <property type="entry name" value="cAMP-dependent protein kinase regulatory subunit, dimerization-anchoring domain"/>
    <property type="match status" value="1"/>
</dbReference>
<proteinExistence type="predicted"/>
<evidence type="ECO:0000313" key="2">
    <source>
        <dbReference type="EMBL" id="CAF9910765.1"/>
    </source>
</evidence>
<feature type="region of interest" description="Disordered" evidence="1">
    <location>
        <begin position="1"/>
        <end position="103"/>
    </location>
</feature>
<name>A0A8H3I7Z2_9LECA</name>
<dbReference type="AlphaFoldDB" id="A0A8H3I7Z2"/>
<sequence length="127" mass="13374">MAEDPTDPTPDGPDATTPIPPIDNIHSIPDLPPEPILPQPSLDTVMPEAAPPLPQMNYAPIPPTPIPAAQRTATPTRHVNGTATAEVAPPMPSKAASHGAPARRYLNEKVTGVLLEGMKRLAADQYV</sequence>
<feature type="compositionally biased region" description="Low complexity" evidence="1">
    <location>
        <begin position="67"/>
        <end position="77"/>
    </location>
</feature>
<dbReference type="EMBL" id="CAJPDT010000007">
    <property type="protein sequence ID" value="CAF9910765.1"/>
    <property type="molecule type" value="Genomic_DNA"/>
</dbReference>
<keyword evidence="3" id="KW-1185">Reference proteome</keyword>
<reference evidence="2" key="1">
    <citation type="submission" date="2021-03" db="EMBL/GenBank/DDBJ databases">
        <authorList>
            <person name="Tagirdzhanova G."/>
        </authorList>
    </citation>
    <scope>NUCLEOTIDE SEQUENCE</scope>
</reference>
<protein>
    <submittedName>
        <fullName evidence="2">Uncharacterized protein</fullName>
    </submittedName>
</protein>
<comment type="caution">
    <text evidence="2">The sequence shown here is derived from an EMBL/GenBank/DDBJ whole genome shotgun (WGS) entry which is preliminary data.</text>
</comment>
<evidence type="ECO:0000256" key="1">
    <source>
        <dbReference type="SAM" id="MobiDB-lite"/>
    </source>
</evidence>
<evidence type="ECO:0000313" key="3">
    <source>
        <dbReference type="Proteomes" id="UP000664534"/>
    </source>
</evidence>
<feature type="compositionally biased region" description="Pro residues" evidence="1">
    <location>
        <begin position="49"/>
        <end position="66"/>
    </location>
</feature>
<accession>A0A8H3I7Z2</accession>